<comment type="caution">
    <text evidence="2">The sequence shown here is derived from an EMBL/GenBank/DDBJ whole genome shotgun (WGS) entry which is preliminary data.</text>
</comment>
<protein>
    <submittedName>
        <fullName evidence="2">Uncharacterized protein</fullName>
    </submittedName>
</protein>
<sequence>MFTYDIVILFDVLVLLSILLVAFALLPAVSSRYVSRSVGWYSLMTGWLVFSLSYGLIVGYQGERRPPLSLCTFQTLLIYAVPQLVATSLLCYYIETAPVLSHNFRAANRQATVSKSNKNFSSRLSEVSWSSLELMQLLKLAVAPWVVFFFNIVTVSILIFPGNRLHLVERAPNNFYCHLSNPIPATITSATVIVTQGSRKVHMMIRSFDDTSIINCGESVLHRVKDLDVLPVPNLDWRLNSNKTLCIISGSRILGGQSY</sequence>
<dbReference type="OrthoDB" id="2942412at2759"/>
<keyword evidence="1" id="KW-0812">Transmembrane</keyword>
<name>A0A8H5D4G9_9AGAR</name>
<dbReference type="Proteomes" id="UP000559027">
    <property type="component" value="Unassembled WGS sequence"/>
</dbReference>
<accession>A0A8H5D4G9</accession>
<gene>
    <name evidence="2" type="ORF">D9756_007936</name>
</gene>
<feature type="transmembrane region" description="Helical" evidence="1">
    <location>
        <begin position="137"/>
        <end position="160"/>
    </location>
</feature>
<proteinExistence type="predicted"/>
<keyword evidence="1" id="KW-1133">Transmembrane helix</keyword>
<reference evidence="2 3" key="1">
    <citation type="journal article" date="2020" name="ISME J.">
        <title>Uncovering the hidden diversity of litter-decomposition mechanisms in mushroom-forming fungi.</title>
        <authorList>
            <person name="Floudas D."/>
            <person name="Bentzer J."/>
            <person name="Ahren D."/>
            <person name="Johansson T."/>
            <person name="Persson P."/>
            <person name="Tunlid A."/>
        </authorList>
    </citation>
    <scope>NUCLEOTIDE SEQUENCE [LARGE SCALE GENOMIC DNA]</scope>
    <source>
        <strain evidence="2 3">CBS 146.42</strain>
    </source>
</reference>
<organism evidence="2 3">
    <name type="scientific">Leucocoprinus leucothites</name>
    <dbReference type="NCBI Taxonomy" id="201217"/>
    <lineage>
        <taxon>Eukaryota</taxon>
        <taxon>Fungi</taxon>
        <taxon>Dikarya</taxon>
        <taxon>Basidiomycota</taxon>
        <taxon>Agaricomycotina</taxon>
        <taxon>Agaricomycetes</taxon>
        <taxon>Agaricomycetidae</taxon>
        <taxon>Agaricales</taxon>
        <taxon>Agaricineae</taxon>
        <taxon>Agaricaceae</taxon>
        <taxon>Leucocoprinus</taxon>
    </lineage>
</organism>
<dbReference type="EMBL" id="JAACJO010000010">
    <property type="protein sequence ID" value="KAF5353464.1"/>
    <property type="molecule type" value="Genomic_DNA"/>
</dbReference>
<evidence type="ECO:0000256" key="1">
    <source>
        <dbReference type="SAM" id="Phobius"/>
    </source>
</evidence>
<keyword evidence="1" id="KW-0472">Membrane</keyword>
<keyword evidence="3" id="KW-1185">Reference proteome</keyword>
<feature type="transmembrane region" description="Helical" evidence="1">
    <location>
        <begin position="6"/>
        <end position="26"/>
    </location>
</feature>
<dbReference type="AlphaFoldDB" id="A0A8H5D4G9"/>
<evidence type="ECO:0000313" key="2">
    <source>
        <dbReference type="EMBL" id="KAF5353464.1"/>
    </source>
</evidence>
<evidence type="ECO:0000313" key="3">
    <source>
        <dbReference type="Proteomes" id="UP000559027"/>
    </source>
</evidence>
<feature type="transmembrane region" description="Helical" evidence="1">
    <location>
        <begin position="38"/>
        <end position="60"/>
    </location>
</feature>